<dbReference type="PROSITE" id="PS51736">
    <property type="entry name" value="RECOMBINASES_3"/>
    <property type="match status" value="1"/>
</dbReference>
<dbReference type="NCBIfam" id="NF033518">
    <property type="entry name" value="transpos_IS607"/>
    <property type="match status" value="1"/>
</dbReference>
<dbReference type="Gene3D" id="1.10.287.2170">
    <property type="match status" value="1"/>
</dbReference>
<dbReference type="FunFam" id="3.40.50.1390:FF:000002">
    <property type="entry name" value="ORF1 in transposon ISC1904"/>
    <property type="match status" value="1"/>
</dbReference>
<dbReference type="InterPro" id="IPR006119">
    <property type="entry name" value="Resolv_N"/>
</dbReference>
<dbReference type="EMBL" id="CP011304">
    <property type="protein sequence ID" value="AKE65200.1"/>
    <property type="molecule type" value="Genomic_DNA"/>
</dbReference>
<dbReference type="InterPro" id="IPR048046">
    <property type="entry name" value="Transpos_IS607"/>
</dbReference>
<evidence type="ECO:0000313" key="3">
    <source>
        <dbReference type="Proteomes" id="UP000034103"/>
    </source>
</evidence>
<gene>
    <name evidence="2" type="ORF">MYAER_2860</name>
</gene>
<dbReference type="Pfam" id="PF00239">
    <property type="entry name" value="Resolvase"/>
    <property type="match status" value="1"/>
</dbReference>
<organism evidence="2 3">
    <name type="scientific">Microcystis aeruginosa NIES-2549</name>
    <dbReference type="NCBI Taxonomy" id="1641812"/>
    <lineage>
        <taxon>Bacteria</taxon>
        <taxon>Bacillati</taxon>
        <taxon>Cyanobacteriota</taxon>
        <taxon>Cyanophyceae</taxon>
        <taxon>Oscillatoriophycideae</taxon>
        <taxon>Chroococcales</taxon>
        <taxon>Microcystaceae</taxon>
        <taxon>Microcystis</taxon>
    </lineage>
</organism>
<dbReference type="PANTHER" id="PTHR36172">
    <property type="match status" value="1"/>
</dbReference>
<sequence length="208" mass="24126">MWLVQVYIAVHIKLSDYAKKKGISYDTAWRMWNRGQLQGERLPTGTIIIFEDDRFCGENKVAIYARVSSSENQSDLETQAKRLEAYCIAKGYQIVRVVKEVGSGVNDHRKLLLKLLEQTDDNLIVVEHKDRLSRVGFNYLKVLLTQTNRDIEVVNLAEERKDDLMQDFVSIITSFCARLYSLRQRNRKTECLIKCLEENDEISSKTSN</sequence>
<dbReference type="InterPro" id="IPR051491">
    <property type="entry name" value="Recombinase/Transposase-rel"/>
</dbReference>
<accession>A0A0F6RM19</accession>
<evidence type="ECO:0000313" key="2">
    <source>
        <dbReference type="EMBL" id="AKE65200.1"/>
    </source>
</evidence>
<dbReference type="AlphaFoldDB" id="A0A0F6RM19"/>
<dbReference type="HOGENOM" id="CLU_082093_1_0_3"/>
<dbReference type="InterPro" id="IPR036162">
    <property type="entry name" value="Resolvase-like_N_sf"/>
</dbReference>
<dbReference type="GO" id="GO:0003677">
    <property type="term" value="F:DNA binding"/>
    <property type="evidence" value="ECO:0007669"/>
    <property type="project" value="InterPro"/>
</dbReference>
<proteinExistence type="predicted"/>
<dbReference type="PATRIC" id="fig|1641812.3.peg.2960"/>
<name>A0A0F6RM19_MICAE</name>
<dbReference type="Gene3D" id="3.40.50.1390">
    <property type="entry name" value="Resolvase, N-terminal catalytic domain"/>
    <property type="match status" value="1"/>
</dbReference>
<feature type="domain" description="Resolvase/invertase-type recombinase catalytic" evidence="1">
    <location>
        <begin position="60"/>
        <end position="208"/>
    </location>
</feature>
<dbReference type="SUPFAM" id="SSF53041">
    <property type="entry name" value="Resolvase-like"/>
    <property type="match status" value="1"/>
</dbReference>
<dbReference type="PANTHER" id="PTHR36172:SF1">
    <property type="entry name" value="RESOLVASE-RELATED"/>
    <property type="match status" value="1"/>
</dbReference>
<protein>
    <submittedName>
        <fullName evidence="2">Resolvase-like protein</fullName>
    </submittedName>
</protein>
<reference evidence="2 3" key="1">
    <citation type="journal article" date="2015" name="Genome Announc.">
        <title>Complete Genome Sequence of Microcystis aeruginosa NIES-2549, a Bloom-Forming Cyanobacterium from Lake Kasumigaura, Japan.</title>
        <authorList>
            <person name="Yamaguchi H."/>
            <person name="Suzuki S."/>
            <person name="Tanabe Y."/>
            <person name="Osana Y."/>
            <person name="Shimura Y."/>
            <person name="Ishida K."/>
            <person name="Kawachi M."/>
        </authorList>
    </citation>
    <scope>NUCLEOTIDE SEQUENCE [LARGE SCALE GENOMIC DNA]</scope>
    <source>
        <strain evidence="2 3">NIES-2549</strain>
    </source>
</reference>
<evidence type="ECO:0000259" key="1">
    <source>
        <dbReference type="PROSITE" id="PS51736"/>
    </source>
</evidence>
<dbReference type="SMART" id="SM00857">
    <property type="entry name" value="Resolvase"/>
    <property type="match status" value="1"/>
</dbReference>
<dbReference type="RefSeq" id="WP_235614748.1">
    <property type="nucleotide sequence ID" value="NZ_CP011304.1"/>
</dbReference>
<dbReference type="GO" id="GO:0000150">
    <property type="term" value="F:DNA strand exchange activity"/>
    <property type="evidence" value="ECO:0007669"/>
    <property type="project" value="InterPro"/>
</dbReference>
<dbReference type="Proteomes" id="UP000034103">
    <property type="component" value="Chromosome"/>
</dbReference>